<evidence type="ECO:0000256" key="3">
    <source>
        <dbReference type="PROSITE-ProRule" id="PRU00339"/>
    </source>
</evidence>
<dbReference type="PANTHER" id="PTHR45586">
    <property type="entry name" value="TPR REPEAT-CONTAINING PROTEIN PA4667"/>
    <property type="match status" value="1"/>
</dbReference>
<dbReference type="Proteomes" id="UP001571581">
    <property type="component" value="Unassembled WGS sequence"/>
</dbReference>
<keyword evidence="5" id="KW-1185">Reference proteome</keyword>
<reference evidence="4 5" key="1">
    <citation type="submission" date="2024-07" db="EMBL/GenBank/DDBJ databases">
        <authorList>
            <person name="Li X.-J."/>
            <person name="Wang X."/>
        </authorList>
    </citation>
    <scope>NUCLEOTIDE SEQUENCE [LARGE SCALE GENOMIC DNA]</scope>
    <source>
        <strain evidence="4 5">DSM 23441</strain>
    </source>
</reference>
<evidence type="ECO:0000313" key="5">
    <source>
        <dbReference type="Proteomes" id="UP001571581"/>
    </source>
</evidence>
<accession>A0ABV4S6J1</accession>
<organism evidence="4 5">
    <name type="scientific">Leptotrichia hongkongensis</name>
    <dbReference type="NCBI Taxonomy" id="554406"/>
    <lineage>
        <taxon>Bacteria</taxon>
        <taxon>Fusobacteriati</taxon>
        <taxon>Fusobacteriota</taxon>
        <taxon>Fusobacteriia</taxon>
        <taxon>Fusobacteriales</taxon>
        <taxon>Leptotrichiaceae</taxon>
        <taxon>Leptotrichia</taxon>
    </lineage>
</organism>
<keyword evidence="1" id="KW-0677">Repeat</keyword>
<dbReference type="SUPFAM" id="SSF48452">
    <property type="entry name" value="TPR-like"/>
    <property type="match status" value="1"/>
</dbReference>
<comment type="caution">
    <text evidence="4">The sequence shown here is derived from an EMBL/GenBank/DDBJ whole genome shotgun (WGS) entry which is preliminary data.</text>
</comment>
<dbReference type="PROSITE" id="PS50005">
    <property type="entry name" value="TPR"/>
    <property type="match status" value="1"/>
</dbReference>
<evidence type="ECO:0000256" key="2">
    <source>
        <dbReference type="ARBA" id="ARBA00022803"/>
    </source>
</evidence>
<dbReference type="InterPro" id="IPR011990">
    <property type="entry name" value="TPR-like_helical_dom_sf"/>
</dbReference>
<evidence type="ECO:0000313" key="4">
    <source>
        <dbReference type="EMBL" id="MFA3799970.1"/>
    </source>
</evidence>
<dbReference type="EMBL" id="JBGORW010000008">
    <property type="protein sequence ID" value="MFA3799970.1"/>
    <property type="molecule type" value="Genomic_DNA"/>
</dbReference>
<dbReference type="SMART" id="SM00671">
    <property type="entry name" value="SEL1"/>
    <property type="match status" value="3"/>
</dbReference>
<gene>
    <name evidence="4" type="ORF">ACEG17_07200</name>
</gene>
<proteinExistence type="predicted"/>
<dbReference type="InterPro" id="IPR019734">
    <property type="entry name" value="TPR_rpt"/>
</dbReference>
<protein>
    <submittedName>
        <fullName evidence="4">Tetratricopeptide repeat protein</fullName>
    </submittedName>
</protein>
<name>A0ABV4S6J1_9FUSO</name>
<dbReference type="InterPro" id="IPR006597">
    <property type="entry name" value="Sel1-like"/>
</dbReference>
<dbReference type="SMART" id="SM00028">
    <property type="entry name" value="TPR"/>
    <property type="match status" value="3"/>
</dbReference>
<dbReference type="Pfam" id="PF13181">
    <property type="entry name" value="TPR_8"/>
    <property type="match status" value="3"/>
</dbReference>
<sequence>MKKYLILLLVIVNLGLGVQSFSAMTKEEKTKLEKQIDDAYEKKDNKKMVNLITKYVNEFPNNADYLNRLGVLYTNQKNYSEAEKWYLKAIENGNFTAISNIAYLYFEKGDYEKSIKYYKEYQKLVDNPDNYLWIAGAYYEMEDYKNAKEWYLKVTKFEKDGFSENKLGLMFEEEGNQKEALKWYQASVQKGYPWAYYNLTNFYAGLGDSETAEKWLKKGMEVAKKTDDEELKKYFKEALDVIQKSK</sequence>
<keyword evidence="2 3" id="KW-0802">TPR repeat</keyword>
<feature type="repeat" description="TPR" evidence="3">
    <location>
        <begin position="95"/>
        <end position="128"/>
    </location>
</feature>
<evidence type="ECO:0000256" key="1">
    <source>
        <dbReference type="ARBA" id="ARBA00022737"/>
    </source>
</evidence>
<dbReference type="InterPro" id="IPR051012">
    <property type="entry name" value="CellSynth/LPSAsmb/PSIAsmb"/>
</dbReference>
<dbReference type="RefSeq" id="WP_372583161.1">
    <property type="nucleotide sequence ID" value="NZ_JBGORW010000008.1"/>
</dbReference>
<dbReference type="Gene3D" id="1.25.40.10">
    <property type="entry name" value="Tetratricopeptide repeat domain"/>
    <property type="match status" value="2"/>
</dbReference>
<dbReference type="PANTHER" id="PTHR45586:SF1">
    <property type="entry name" value="LIPOPOLYSACCHARIDE ASSEMBLY PROTEIN B"/>
    <property type="match status" value="1"/>
</dbReference>
<dbReference type="Pfam" id="PF00515">
    <property type="entry name" value="TPR_1"/>
    <property type="match status" value="1"/>
</dbReference>